<accession>A0A0H4PL84</accession>
<evidence type="ECO:0000259" key="2">
    <source>
        <dbReference type="Pfam" id="PF04734"/>
    </source>
</evidence>
<dbReference type="PATRIC" id="fig|320787.5.peg.4897"/>
<keyword evidence="1" id="KW-0812">Transmembrane</keyword>
<dbReference type="STRING" id="320787.CA2015_4464"/>
<protein>
    <recommendedName>
        <fullName evidence="2">Neutral/alkaline non-lysosomal ceramidase N-terminal domain-containing protein</fullName>
    </recommendedName>
</protein>
<dbReference type="RefSeq" id="WP_048643868.1">
    <property type="nucleotide sequence ID" value="NZ_CP012040.1"/>
</dbReference>
<keyword evidence="1" id="KW-0472">Membrane</keyword>
<sequence>MNRWLKYFLLFIGAILLIALIYGTYQFRDRHKGYDLNLSLMNEGKGELSAGFAIADISPVGFDTWEDANNDARFNESDGDHYNDLNGNDKFDPIWLAGFQQNRPASGINDPLWARAMVLNDGKIKLGLCVIDMIGFGNDEVLTVRKRILEQTDLDHVIITSTHVHSSPDMMGMWGPDPFTRGVDEGYKNLVFDGIVSSVLEAYNKQKPAYLKFAINESDAAPLVGDTRAPEVYDAAIRLMQVVDKDTHKTLGTILNWGNHPETLWSQNTLVSSDFPHYWREYMEKGIVYNDSVYHEGLGGVSIFLNAALGGLMTTRPSDPLLHPYSKDTLKEATVEKIDAQGMALAKISFETMEKGMDTVYNSSLALRAKTVALPMVNKLFRLASFIGVFDRGFVSWGKVRSEVNAWKLGPATFVHIPGELYPEILNGGVEAPEGADFGIAPVEVPAIKSQMPGKFKFFSGMANDMIGYIVPKSQWDEKPPFTYGRDKAPYGEVNSLGPETAPILHRETLKLLNDLSKTASSLERN</sequence>
<dbReference type="OrthoDB" id="9122572at2"/>
<evidence type="ECO:0000313" key="3">
    <source>
        <dbReference type="EMBL" id="AKP53805.1"/>
    </source>
</evidence>
<keyword evidence="1" id="KW-1133">Transmembrane helix</keyword>
<organism evidence="3 4">
    <name type="scientific">Cyclobacterium amurskyense</name>
    <dbReference type="NCBI Taxonomy" id="320787"/>
    <lineage>
        <taxon>Bacteria</taxon>
        <taxon>Pseudomonadati</taxon>
        <taxon>Bacteroidota</taxon>
        <taxon>Cytophagia</taxon>
        <taxon>Cytophagales</taxon>
        <taxon>Cyclobacteriaceae</taxon>
        <taxon>Cyclobacterium</taxon>
    </lineage>
</organism>
<dbReference type="Proteomes" id="UP000036520">
    <property type="component" value="Chromosome"/>
</dbReference>
<feature type="transmembrane region" description="Helical" evidence="1">
    <location>
        <begin position="7"/>
        <end position="25"/>
    </location>
</feature>
<keyword evidence="4" id="KW-1185">Reference proteome</keyword>
<name>A0A0H4PL84_9BACT</name>
<dbReference type="AlphaFoldDB" id="A0A0H4PL84"/>
<feature type="domain" description="Neutral/alkaline non-lysosomal ceramidase N-terminal" evidence="2">
    <location>
        <begin position="101"/>
        <end position="308"/>
    </location>
</feature>
<dbReference type="InterPro" id="IPR031329">
    <property type="entry name" value="NEUT/ALK_ceramidase_N"/>
</dbReference>
<dbReference type="KEGG" id="camu:CA2015_4464"/>
<gene>
    <name evidence="3" type="ORF">CA2015_4464</name>
</gene>
<dbReference type="EMBL" id="CP012040">
    <property type="protein sequence ID" value="AKP53805.1"/>
    <property type="molecule type" value="Genomic_DNA"/>
</dbReference>
<proteinExistence type="predicted"/>
<evidence type="ECO:0000313" key="4">
    <source>
        <dbReference type="Proteomes" id="UP000036520"/>
    </source>
</evidence>
<reference evidence="3 4" key="1">
    <citation type="submission" date="2015-07" db="EMBL/GenBank/DDBJ databases">
        <authorList>
            <person name="Kim K.M."/>
        </authorList>
    </citation>
    <scope>NUCLEOTIDE SEQUENCE [LARGE SCALE GENOMIC DNA]</scope>
    <source>
        <strain evidence="3 4">KCTC 12363</strain>
    </source>
</reference>
<dbReference type="Pfam" id="PF04734">
    <property type="entry name" value="Ceramidase_alk"/>
    <property type="match status" value="1"/>
</dbReference>
<evidence type="ECO:0000256" key="1">
    <source>
        <dbReference type="SAM" id="Phobius"/>
    </source>
</evidence>